<dbReference type="GO" id="GO:0006605">
    <property type="term" value="P:protein targeting"/>
    <property type="evidence" value="ECO:0007669"/>
    <property type="project" value="InterPro"/>
</dbReference>
<dbReference type="PIRSF" id="PIRSF037707">
    <property type="entry name" value="MAS20_rcpt"/>
    <property type="match status" value="1"/>
</dbReference>
<evidence type="ECO:0000256" key="12">
    <source>
        <dbReference type="SAM" id="Phobius"/>
    </source>
</evidence>
<sequence>MDRTTTVLSISAGAAITGLLAYAVYFDHRRRTDAEFRKSLKRESKRQEKAHKAEQEASAQSKRREIMALVRDMNAEGFPTDADTRERLFLESMTLGEQYAATGQNMDAAANLFKCLKMYPAKAELIKLFDTTVPKDVLDILAVMIATDPDLSAEDALDDIS</sequence>
<proteinExistence type="inferred from homology"/>
<keyword evidence="14" id="KW-1185">Reference proteome</keyword>
<dbReference type="InterPro" id="IPR023392">
    <property type="entry name" value="Tom20_dom_sf"/>
</dbReference>
<comment type="similarity">
    <text evidence="2 10">Belongs to the Tom20 family.</text>
</comment>
<name>A0A6A6UK49_9PEZI</name>
<dbReference type="EMBL" id="MU004232">
    <property type="protein sequence ID" value="KAF2672140.1"/>
    <property type="molecule type" value="Genomic_DNA"/>
</dbReference>
<evidence type="ECO:0000256" key="4">
    <source>
        <dbReference type="ARBA" id="ARBA00022692"/>
    </source>
</evidence>
<organism evidence="13 14">
    <name type="scientific">Microthyrium microscopicum</name>
    <dbReference type="NCBI Taxonomy" id="703497"/>
    <lineage>
        <taxon>Eukaryota</taxon>
        <taxon>Fungi</taxon>
        <taxon>Dikarya</taxon>
        <taxon>Ascomycota</taxon>
        <taxon>Pezizomycotina</taxon>
        <taxon>Dothideomycetes</taxon>
        <taxon>Dothideomycetes incertae sedis</taxon>
        <taxon>Microthyriales</taxon>
        <taxon>Microthyriaceae</taxon>
        <taxon>Microthyrium</taxon>
    </lineage>
</organism>
<dbReference type="Gene3D" id="1.20.960.10">
    <property type="entry name" value="Mitochondrial outer membrane translocase complex, subunit Tom20 domain"/>
    <property type="match status" value="1"/>
</dbReference>
<dbReference type="Proteomes" id="UP000799302">
    <property type="component" value="Unassembled WGS sequence"/>
</dbReference>
<dbReference type="OrthoDB" id="2154253at2759"/>
<keyword evidence="5 10" id="KW-1000">Mitochondrion outer membrane</keyword>
<keyword evidence="6" id="KW-0653">Protein transport</keyword>
<evidence type="ECO:0000256" key="1">
    <source>
        <dbReference type="ARBA" id="ARBA00004572"/>
    </source>
</evidence>
<dbReference type="PRINTS" id="PR00351">
    <property type="entry name" value="OM20RECEPTOR"/>
</dbReference>
<dbReference type="GO" id="GO:0016031">
    <property type="term" value="P:tRNA import into mitochondrion"/>
    <property type="evidence" value="ECO:0007669"/>
    <property type="project" value="TreeGrafter"/>
</dbReference>
<dbReference type="GO" id="GO:0030943">
    <property type="term" value="F:mitochondrion targeting sequence binding"/>
    <property type="evidence" value="ECO:0007669"/>
    <property type="project" value="TreeGrafter"/>
</dbReference>
<keyword evidence="13" id="KW-0675">Receptor</keyword>
<keyword evidence="4 12" id="KW-0812">Transmembrane</keyword>
<evidence type="ECO:0000256" key="8">
    <source>
        <dbReference type="ARBA" id="ARBA00023128"/>
    </source>
</evidence>
<keyword evidence="8 10" id="KW-0496">Mitochondrion</keyword>
<evidence type="ECO:0000256" key="6">
    <source>
        <dbReference type="ARBA" id="ARBA00022927"/>
    </source>
</evidence>
<reference evidence="13" key="1">
    <citation type="journal article" date="2020" name="Stud. Mycol.">
        <title>101 Dothideomycetes genomes: a test case for predicting lifestyles and emergence of pathogens.</title>
        <authorList>
            <person name="Haridas S."/>
            <person name="Albert R."/>
            <person name="Binder M."/>
            <person name="Bloem J."/>
            <person name="Labutti K."/>
            <person name="Salamov A."/>
            <person name="Andreopoulos B."/>
            <person name="Baker S."/>
            <person name="Barry K."/>
            <person name="Bills G."/>
            <person name="Bluhm B."/>
            <person name="Cannon C."/>
            <person name="Castanera R."/>
            <person name="Culley D."/>
            <person name="Daum C."/>
            <person name="Ezra D."/>
            <person name="Gonzalez J."/>
            <person name="Henrissat B."/>
            <person name="Kuo A."/>
            <person name="Liang C."/>
            <person name="Lipzen A."/>
            <person name="Lutzoni F."/>
            <person name="Magnuson J."/>
            <person name="Mondo S."/>
            <person name="Nolan M."/>
            <person name="Ohm R."/>
            <person name="Pangilinan J."/>
            <person name="Park H.-J."/>
            <person name="Ramirez L."/>
            <person name="Alfaro M."/>
            <person name="Sun H."/>
            <person name="Tritt A."/>
            <person name="Yoshinaga Y."/>
            <person name="Zwiers L.-H."/>
            <person name="Turgeon B."/>
            <person name="Goodwin S."/>
            <person name="Spatafora J."/>
            <person name="Crous P."/>
            <person name="Grigoriev I."/>
        </authorList>
    </citation>
    <scope>NUCLEOTIDE SEQUENCE</scope>
    <source>
        <strain evidence="13">CBS 115976</strain>
    </source>
</reference>
<dbReference type="GO" id="GO:0030150">
    <property type="term" value="P:protein import into mitochondrial matrix"/>
    <property type="evidence" value="ECO:0007669"/>
    <property type="project" value="TreeGrafter"/>
</dbReference>
<evidence type="ECO:0000313" key="14">
    <source>
        <dbReference type="Proteomes" id="UP000799302"/>
    </source>
</evidence>
<gene>
    <name evidence="13" type="ORF">BT63DRAFT_452636</name>
</gene>
<dbReference type="SUPFAM" id="SSF47157">
    <property type="entry name" value="Mitochondrial import receptor subunit Tom20"/>
    <property type="match status" value="1"/>
</dbReference>
<evidence type="ECO:0000256" key="11">
    <source>
        <dbReference type="SAM" id="MobiDB-lite"/>
    </source>
</evidence>
<dbReference type="PANTHER" id="PTHR12430">
    <property type="entry name" value="MITOCHONDRIAL IMPORT RECEPTOR SUBUNIT TOM20"/>
    <property type="match status" value="1"/>
</dbReference>
<feature type="compositionally biased region" description="Basic and acidic residues" evidence="11">
    <location>
        <begin position="42"/>
        <end position="55"/>
    </location>
</feature>
<dbReference type="GO" id="GO:0006886">
    <property type="term" value="P:intracellular protein transport"/>
    <property type="evidence" value="ECO:0007669"/>
    <property type="project" value="InterPro"/>
</dbReference>
<keyword evidence="7 12" id="KW-1133">Transmembrane helix</keyword>
<dbReference type="AlphaFoldDB" id="A0A6A6UK49"/>
<evidence type="ECO:0000256" key="3">
    <source>
        <dbReference type="ARBA" id="ARBA00022448"/>
    </source>
</evidence>
<keyword evidence="9 10" id="KW-0472">Membrane</keyword>
<dbReference type="GO" id="GO:0005742">
    <property type="term" value="C:mitochondrial outer membrane translocase complex"/>
    <property type="evidence" value="ECO:0007669"/>
    <property type="project" value="UniProtKB-UniRule"/>
</dbReference>
<keyword evidence="3" id="KW-0813">Transport</keyword>
<accession>A0A6A6UK49</accession>
<evidence type="ECO:0000256" key="5">
    <source>
        <dbReference type="ARBA" id="ARBA00022787"/>
    </source>
</evidence>
<evidence type="ECO:0000256" key="10">
    <source>
        <dbReference type="PIRNR" id="PIRNR037707"/>
    </source>
</evidence>
<feature type="region of interest" description="Disordered" evidence="11">
    <location>
        <begin position="42"/>
        <end position="62"/>
    </location>
</feature>
<evidence type="ECO:0000256" key="7">
    <source>
        <dbReference type="ARBA" id="ARBA00022989"/>
    </source>
</evidence>
<evidence type="ECO:0000256" key="2">
    <source>
        <dbReference type="ARBA" id="ARBA00005792"/>
    </source>
</evidence>
<dbReference type="PANTHER" id="PTHR12430:SF0">
    <property type="entry name" value="TRANSLOCASE OF OUTER MITOCHONDRIAL MEMBRANE 20"/>
    <property type="match status" value="1"/>
</dbReference>
<dbReference type="InterPro" id="IPR002056">
    <property type="entry name" value="MAS20"/>
</dbReference>
<dbReference type="GO" id="GO:0008320">
    <property type="term" value="F:protein transmembrane transporter activity"/>
    <property type="evidence" value="ECO:0007669"/>
    <property type="project" value="TreeGrafter"/>
</dbReference>
<comment type="subcellular location">
    <subcellularLocation>
        <location evidence="1">Mitochondrion outer membrane</location>
        <topology evidence="1">Single-pass membrane protein</topology>
    </subcellularLocation>
</comment>
<protein>
    <submittedName>
        <fullName evidence="13">Mitochondrial import receptor subunit</fullName>
    </submittedName>
</protein>
<evidence type="ECO:0000313" key="13">
    <source>
        <dbReference type="EMBL" id="KAF2672140.1"/>
    </source>
</evidence>
<feature type="transmembrane region" description="Helical" evidence="12">
    <location>
        <begin position="6"/>
        <end position="26"/>
    </location>
</feature>
<evidence type="ECO:0000256" key="9">
    <source>
        <dbReference type="ARBA" id="ARBA00023136"/>
    </source>
</evidence>
<dbReference type="Pfam" id="PF02064">
    <property type="entry name" value="MAS20"/>
    <property type="match status" value="1"/>
</dbReference>